<gene>
    <name evidence="2" type="ORF">EDS130_LOCUS37937</name>
    <name evidence="1" type="ORF">XAT740_LOCUS33265</name>
</gene>
<dbReference type="EMBL" id="CAJNOR010003165">
    <property type="protein sequence ID" value="CAF1384622.1"/>
    <property type="molecule type" value="Genomic_DNA"/>
</dbReference>
<protein>
    <submittedName>
        <fullName evidence="2">Uncharacterized protein</fullName>
    </submittedName>
</protein>
<evidence type="ECO:0000313" key="1">
    <source>
        <dbReference type="EMBL" id="CAF1384622.1"/>
    </source>
</evidence>
<dbReference type="EMBL" id="CAJNOJ010000384">
    <property type="protein sequence ID" value="CAF1427028.1"/>
    <property type="molecule type" value="Genomic_DNA"/>
</dbReference>
<reference evidence="2" key="1">
    <citation type="submission" date="2021-02" db="EMBL/GenBank/DDBJ databases">
        <authorList>
            <person name="Nowell W R."/>
        </authorList>
    </citation>
    <scope>NUCLEOTIDE SEQUENCE</scope>
</reference>
<comment type="caution">
    <text evidence="2">The sequence shown here is derived from an EMBL/GenBank/DDBJ whole genome shotgun (WGS) entry which is preliminary data.</text>
</comment>
<evidence type="ECO:0000313" key="2">
    <source>
        <dbReference type="EMBL" id="CAF1427028.1"/>
    </source>
</evidence>
<dbReference type="AlphaFoldDB" id="A0A815MWQ9"/>
<name>A0A815MWQ9_ADIRI</name>
<keyword evidence="3" id="KW-1185">Reference proteome</keyword>
<proteinExistence type="predicted"/>
<dbReference type="Proteomes" id="UP000663828">
    <property type="component" value="Unassembled WGS sequence"/>
</dbReference>
<dbReference type="Proteomes" id="UP000663852">
    <property type="component" value="Unassembled WGS sequence"/>
</dbReference>
<organism evidence="2 4">
    <name type="scientific">Adineta ricciae</name>
    <name type="common">Rotifer</name>
    <dbReference type="NCBI Taxonomy" id="249248"/>
    <lineage>
        <taxon>Eukaryota</taxon>
        <taxon>Metazoa</taxon>
        <taxon>Spiralia</taxon>
        <taxon>Gnathifera</taxon>
        <taxon>Rotifera</taxon>
        <taxon>Eurotatoria</taxon>
        <taxon>Bdelloidea</taxon>
        <taxon>Adinetida</taxon>
        <taxon>Adinetidae</taxon>
        <taxon>Adineta</taxon>
    </lineage>
</organism>
<sequence length="163" mass="18962">MMNISTCIDMHPLPADVFDIKHDDFYNFVDYEYGPLQSKILKYQLISDVDTYLECTDPTEILKYNSAKLNELKAEPCLMTDENSFVIFPEIIASFSSLKKRLLKKIDENIKEIKRNKTFDNASVSTSSTARISTQSKTVDEFRNHITKSINQWLDKYRNDVDL</sequence>
<evidence type="ECO:0000313" key="3">
    <source>
        <dbReference type="Proteomes" id="UP000663828"/>
    </source>
</evidence>
<accession>A0A815MWQ9</accession>
<dbReference type="OrthoDB" id="10032771at2759"/>
<evidence type="ECO:0000313" key="4">
    <source>
        <dbReference type="Proteomes" id="UP000663852"/>
    </source>
</evidence>